<keyword evidence="10" id="KW-0689">Ribosomal protein</keyword>
<keyword evidence="11" id="KW-1133">Transmembrane helix</keyword>
<dbReference type="GO" id="GO:0006412">
    <property type="term" value="P:translation"/>
    <property type="evidence" value="ECO:0007669"/>
    <property type="project" value="InterPro"/>
</dbReference>
<keyword evidence="9" id="KW-0694">RNA-binding</keyword>
<evidence type="ECO:0000256" key="9">
    <source>
        <dbReference type="ARBA" id="ARBA00022884"/>
    </source>
</evidence>
<evidence type="ECO:0000256" key="16">
    <source>
        <dbReference type="RuleBase" id="RU000488"/>
    </source>
</evidence>
<dbReference type="FunFam" id="3.30.70.330:FF:000035">
    <property type="entry name" value="60S ribosomal protein L23a"/>
    <property type="match status" value="1"/>
</dbReference>
<dbReference type="HAMAP" id="MF_01369_A">
    <property type="entry name" value="Ribosomal_uL23_A"/>
    <property type="match status" value="1"/>
</dbReference>
<gene>
    <name evidence="18" type="primary">FLX1</name>
    <name evidence="18" type="ORF">LTR09_009837</name>
</gene>
<keyword evidence="5 15" id="KW-0812">Transmembrane</keyword>
<evidence type="ECO:0000256" key="8">
    <source>
        <dbReference type="ARBA" id="ARBA00022792"/>
    </source>
</evidence>
<dbReference type="InterPro" id="IPR012677">
    <property type="entry name" value="Nucleotide-bd_a/b_plait_sf"/>
</dbReference>
<proteinExistence type="inferred from homology"/>
<organism evidence="18 19">
    <name type="scientific">Extremus antarcticus</name>
    <dbReference type="NCBI Taxonomy" id="702011"/>
    <lineage>
        <taxon>Eukaryota</taxon>
        <taxon>Fungi</taxon>
        <taxon>Dikarya</taxon>
        <taxon>Ascomycota</taxon>
        <taxon>Pezizomycotina</taxon>
        <taxon>Dothideomycetes</taxon>
        <taxon>Dothideomycetidae</taxon>
        <taxon>Mycosphaerellales</taxon>
        <taxon>Extremaceae</taxon>
        <taxon>Extremus</taxon>
    </lineage>
</organism>
<dbReference type="Pfam" id="PF00276">
    <property type="entry name" value="Ribosomal_L23"/>
    <property type="match status" value="1"/>
</dbReference>
<evidence type="ECO:0000256" key="4">
    <source>
        <dbReference type="ARBA" id="ARBA00022448"/>
    </source>
</evidence>
<dbReference type="NCBIfam" id="NF011118">
    <property type="entry name" value="PRK14548.1"/>
    <property type="match status" value="1"/>
</dbReference>
<dbReference type="SUPFAM" id="SSF103506">
    <property type="entry name" value="Mitochondrial carrier"/>
    <property type="match status" value="1"/>
</dbReference>
<dbReference type="Gene3D" id="1.50.40.10">
    <property type="entry name" value="Mitochondrial carrier domain"/>
    <property type="match status" value="1"/>
</dbReference>
<dbReference type="GO" id="GO:0005743">
    <property type="term" value="C:mitochondrial inner membrane"/>
    <property type="evidence" value="ECO:0007669"/>
    <property type="project" value="UniProtKB-SubCell"/>
</dbReference>
<reference evidence="18" key="1">
    <citation type="submission" date="2023-04" db="EMBL/GenBank/DDBJ databases">
        <title>Black Yeasts Isolated from many extreme environments.</title>
        <authorList>
            <person name="Coleine C."/>
            <person name="Stajich J.E."/>
            <person name="Selbmann L."/>
        </authorList>
    </citation>
    <scope>NUCLEOTIDE SEQUENCE</scope>
    <source>
        <strain evidence="18">CCFEE 5312</strain>
    </source>
</reference>
<name>A0AAJ0GBN1_9PEZI</name>
<evidence type="ECO:0000313" key="19">
    <source>
        <dbReference type="Proteomes" id="UP001271007"/>
    </source>
</evidence>
<dbReference type="PRINTS" id="PR00926">
    <property type="entry name" value="MITOCARRIER"/>
</dbReference>
<evidence type="ECO:0000256" key="11">
    <source>
        <dbReference type="ARBA" id="ARBA00022989"/>
    </source>
</evidence>
<dbReference type="PROSITE" id="PS50920">
    <property type="entry name" value="SOLCAR"/>
    <property type="match status" value="3"/>
</dbReference>
<evidence type="ECO:0000256" key="13">
    <source>
        <dbReference type="ARBA" id="ARBA00023136"/>
    </source>
</evidence>
<keyword evidence="7" id="KW-0677">Repeat</keyword>
<comment type="subcellular location">
    <subcellularLocation>
        <location evidence="1">Mitochondrion inner membrane</location>
        <topology evidence="1">Multi-pass membrane protein</topology>
    </subcellularLocation>
</comment>
<dbReference type="Proteomes" id="UP001271007">
    <property type="component" value="Unassembled WGS sequence"/>
</dbReference>
<keyword evidence="19" id="KW-1185">Reference proteome</keyword>
<evidence type="ECO:0000256" key="2">
    <source>
        <dbReference type="ARBA" id="ARBA00006375"/>
    </source>
</evidence>
<dbReference type="InterPro" id="IPR023395">
    <property type="entry name" value="MCP_dom_sf"/>
</dbReference>
<keyword evidence="12" id="KW-0496">Mitochondrion</keyword>
<protein>
    <submittedName>
        <fullName evidence="18">Mitochondrial FAD carrier protein flx1</fullName>
    </submittedName>
</protein>
<evidence type="ECO:0000313" key="18">
    <source>
        <dbReference type="EMBL" id="KAK3048942.1"/>
    </source>
</evidence>
<evidence type="ECO:0000256" key="15">
    <source>
        <dbReference type="PROSITE-ProRule" id="PRU00282"/>
    </source>
</evidence>
<dbReference type="EMBL" id="JAWDJX010000044">
    <property type="protein sequence ID" value="KAK3048942.1"/>
    <property type="molecule type" value="Genomic_DNA"/>
</dbReference>
<dbReference type="GO" id="GO:0003735">
    <property type="term" value="F:structural constituent of ribosome"/>
    <property type="evidence" value="ECO:0007669"/>
    <property type="project" value="InterPro"/>
</dbReference>
<sequence length="454" mass="50222">MPRVYPPLDNTPNRPSPTLAPSLIESTAGFTAGCVSTLAVHPFDIVKTRLQIEQNERSRPGGSFRAIKRIALEGGNANGATGIVRSFYRGLTPNMVGNSVSWALYFMWYDYVKGVIRTTRARTAPSTKLGKQELKGSDYFLASGISGIMTAVLTNPIWVVKTRMLSTSRNAPGAYRSTVQGALSLYREEGIRGFYRGLLPSLFGVSHGAIQFMAYEQLKNHWALHFRSGTKDNLSNLDFLSLSAASKMFAGSITYPYQVVRARLQTYDAGRQYKGTWDVVRKVWRHEGIGGFYKGLGPNIVRVLPSSKGKGTKPSAKANAAAKATLRGVNSHKVRKVRTSTSFHRPKTLRLRRDPKYPRKSVPHVPRLDASKVVIHPLNTESAMKKIEENNTLVFIVDVKANKRQIKEALKKLYDVDCVKINTLIRPDGSKKAFAKLTPDVDALDIAATKLAIV</sequence>
<dbReference type="AlphaFoldDB" id="A0AAJ0GBN1"/>
<keyword evidence="4 16" id="KW-0813">Transport</keyword>
<comment type="similarity">
    <text evidence="2 16">Belongs to the mitochondrial carrier (TC 2.A.29) family.</text>
</comment>
<dbReference type="GO" id="GO:0019843">
    <property type="term" value="F:rRNA binding"/>
    <property type="evidence" value="ECO:0007669"/>
    <property type="project" value="UniProtKB-KW"/>
</dbReference>
<evidence type="ECO:0000259" key="17">
    <source>
        <dbReference type="Pfam" id="PF03939"/>
    </source>
</evidence>
<evidence type="ECO:0000256" key="6">
    <source>
        <dbReference type="ARBA" id="ARBA00022730"/>
    </source>
</evidence>
<evidence type="ECO:0000256" key="12">
    <source>
        <dbReference type="ARBA" id="ARBA00023128"/>
    </source>
</evidence>
<accession>A0AAJ0GBN1</accession>
<dbReference type="SUPFAM" id="SSF54189">
    <property type="entry name" value="Ribosomal proteins S24e, L23 and L15e"/>
    <property type="match status" value="1"/>
</dbReference>
<dbReference type="PANTHER" id="PTHR45683">
    <property type="entry name" value="MITOCHONDRIAL NICOTINAMIDE ADENINE DINUCLEOTIDE TRANSPORTER 1-RELATED-RELATED"/>
    <property type="match status" value="1"/>
</dbReference>
<feature type="repeat" description="Solcar" evidence="15">
    <location>
        <begin position="134"/>
        <end position="221"/>
    </location>
</feature>
<dbReference type="GO" id="GO:0005840">
    <property type="term" value="C:ribosome"/>
    <property type="evidence" value="ECO:0007669"/>
    <property type="project" value="UniProtKB-KW"/>
</dbReference>
<dbReference type="GO" id="GO:0015215">
    <property type="term" value="F:nucleotide transmembrane transporter activity"/>
    <property type="evidence" value="ECO:0007669"/>
    <property type="project" value="UniProtKB-ARBA"/>
</dbReference>
<evidence type="ECO:0000256" key="1">
    <source>
        <dbReference type="ARBA" id="ARBA00004448"/>
    </source>
</evidence>
<evidence type="ECO:0000256" key="3">
    <source>
        <dbReference type="ARBA" id="ARBA00006700"/>
    </source>
</evidence>
<dbReference type="InterPro" id="IPR005633">
    <property type="entry name" value="Ribosomal_uL23_N"/>
</dbReference>
<dbReference type="InterPro" id="IPR012678">
    <property type="entry name" value="Ribosomal_uL23/eL15/eS24_sf"/>
</dbReference>
<dbReference type="Pfam" id="PF03939">
    <property type="entry name" value="Ribosomal_L23eN"/>
    <property type="match status" value="1"/>
</dbReference>
<feature type="domain" description="Large ribosomal subunit protein uL23 N-terminal" evidence="17">
    <location>
        <begin position="314"/>
        <end position="364"/>
    </location>
</feature>
<dbReference type="InterPro" id="IPR002067">
    <property type="entry name" value="MCP"/>
</dbReference>
<feature type="repeat" description="Solcar" evidence="15">
    <location>
        <begin position="20"/>
        <end position="115"/>
    </location>
</feature>
<feature type="repeat" description="Solcar" evidence="15">
    <location>
        <begin position="234"/>
        <end position="320"/>
    </location>
</feature>
<dbReference type="Gene3D" id="3.30.70.330">
    <property type="match status" value="1"/>
</dbReference>
<dbReference type="Pfam" id="PF00153">
    <property type="entry name" value="Mito_carr"/>
    <property type="match status" value="3"/>
</dbReference>
<keyword evidence="13 15" id="KW-0472">Membrane</keyword>
<keyword evidence="8" id="KW-0999">Mitochondrion inner membrane</keyword>
<comment type="similarity">
    <text evidence="3">Belongs to the universal ribosomal protein uL23 family.</text>
</comment>
<evidence type="ECO:0000256" key="14">
    <source>
        <dbReference type="ARBA" id="ARBA00023274"/>
    </source>
</evidence>
<keyword evidence="14" id="KW-0687">Ribonucleoprotein</keyword>
<evidence type="ECO:0000256" key="5">
    <source>
        <dbReference type="ARBA" id="ARBA00022692"/>
    </source>
</evidence>
<dbReference type="InterPro" id="IPR018108">
    <property type="entry name" value="MCP_transmembrane"/>
</dbReference>
<evidence type="ECO:0000256" key="7">
    <source>
        <dbReference type="ARBA" id="ARBA00022737"/>
    </source>
</evidence>
<dbReference type="InterPro" id="IPR044712">
    <property type="entry name" value="SLC25A32-like"/>
</dbReference>
<keyword evidence="6" id="KW-0699">rRNA-binding</keyword>
<dbReference type="InterPro" id="IPR013025">
    <property type="entry name" value="Ribosomal_uL23-like"/>
</dbReference>
<evidence type="ECO:0000256" key="10">
    <source>
        <dbReference type="ARBA" id="ARBA00022980"/>
    </source>
</evidence>
<comment type="caution">
    <text evidence="18">The sequence shown here is derived from an EMBL/GenBank/DDBJ whole genome shotgun (WGS) entry which is preliminary data.</text>
</comment>
<dbReference type="GO" id="GO:1990904">
    <property type="term" value="C:ribonucleoprotein complex"/>
    <property type="evidence" value="ECO:0007669"/>
    <property type="project" value="UniProtKB-KW"/>
</dbReference>